<dbReference type="AlphaFoldDB" id="A0A0P8BYW6"/>
<evidence type="ECO:0000313" key="2">
    <source>
        <dbReference type="EMBL" id="KPQ15478.1"/>
    </source>
</evidence>
<accession>A0A0P8BYW6</accession>
<dbReference type="STRING" id="1305737.GCA_000526355_03021"/>
<protein>
    <submittedName>
        <fullName evidence="2">Uncharacterized protein</fullName>
    </submittedName>
</protein>
<keyword evidence="1" id="KW-0812">Transmembrane</keyword>
<comment type="caution">
    <text evidence="2">The sequence shown here is derived from an EMBL/GenBank/DDBJ whole genome shotgun (WGS) entry which is preliminary data.</text>
</comment>
<keyword evidence="1" id="KW-1133">Transmembrane helix</keyword>
<evidence type="ECO:0000256" key="1">
    <source>
        <dbReference type="SAM" id="Phobius"/>
    </source>
</evidence>
<proteinExistence type="predicted"/>
<dbReference type="OrthoDB" id="839900at2"/>
<organism evidence="2 3">
    <name type="scientific">Algoriphagus marincola HL-49</name>
    <dbReference type="NCBI Taxonomy" id="1305737"/>
    <lineage>
        <taxon>Bacteria</taxon>
        <taxon>Pseudomonadati</taxon>
        <taxon>Bacteroidota</taxon>
        <taxon>Cytophagia</taxon>
        <taxon>Cytophagales</taxon>
        <taxon>Cyclobacteriaceae</taxon>
        <taxon>Algoriphagus</taxon>
    </lineage>
</organism>
<name>A0A0P8BYW6_9BACT</name>
<feature type="transmembrane region" description="Helical" evidence="1">
    <location>
        <begin position="35"/>
        <end position="60"/>
    </location>
</feature>
<keyword evidence="1" id="KW-0472">Membrane</keyword>
<dbReference type="EMBL" id="LJXT01000051">
    <property type="protein sequence ID" value="KPQ15478.1"/>
    <property type="molecule type" value="Genomic_DNA"/>
</dbReference>
<evidence type="ECO:0000313" key="3">
    <source>
        <dbReference type="Proteomes" id="UP000050421"/>
    </source>
</evidence>
<dbReference type="Proteomes" id="UP000050421">
    <property type="component" value="Unassembled WGS sequence"/>
</dbReference>
<feature type="transmembrane region" description="Helical" evidence="1">
    <location>
        <begin position="9"/>
        <end position="29"/>
    </location>
</feature>
<gene>
    <name evidence="2" type="ORF">HLUCCX10_09210</name>
</gene>
<reference evidence="2 3" key="1">
    <citation type="submission" date="2015-09" db="EMBL/GenBank/DDBJ databases">
        <title>Identification and resolution of microdiversity through metagenomic sequencing of parallel consortia.</title>
        <authorList>
            <person name="Nelson W.C."/>
            <person name="Romine M.F."/>
            <person name="Lindemann S.R."/>
        </authorList>
    </citation>
    <scope>NUCLEOTIDE SEQUENCE [LARGE SCALE GENOMIC DNA]</scope>
    <source>
        <strain evidence="2">HL-49</strain>
    </source>
</reference>
<sequence length="69" mass="8231">MKEERKKQFLWAIFIFGLFLLNYPVLAIYDIPERWLGIPLLFLSVFGIWLFLILILVIFLRKSNSKADV</sequence>
<dbReference type="PATRIC" id="fig|1305737.6.peg.2478"/>